<keyword evidence="3" id="KW-1185">Reference proteome</keyword>
<name>A0A545VAH8_9HYPO</name>
<organism evidence="2 3">
    <name type="scientific">Cordyceps javanica</name>
    <dbReference type="NCBI Taxonomy" id="43265"/>
    <lineage>
        <taxon>Eukaryota</taxon>
        <taxon>Fungi</taxon>
        <taxon>Dikarya</taxon>
        <taxon>Ascomycota</taxon>
        <taxon>Pezizomycotina</taxon>
        <taxon>Sordariomycetes</taxon>
        <taxon>Hypocreomycetidae</taxon>
        <taxon>Hypocreales</taxon>
        <taxon>Cordycipitaceae</taxon>
        <taxon>Cordyceps</taxon>
    </lineage>
</organism>
<sequence>MLTAAPRGTPLLVHYPGRSREREWAPLMRSPRERRDRSCPRPPEYSVCPTTTIATDHLTSSSLANILPNISKSVLTPKFRLLDYSRAPRTCDLRSSEFQGGIVGRLFATT</sequence>
<feature type="compositionally biased region" description="Basic and acidic residues" evidence="1">
    <location>
        <begin position="24"/>
        <end position="39"/>
    </location>
</feature>
<accession>A0A545VAH8</accession>
<reference evidence="2 3" key="1">
    <citation type="journal article" date="2019" name="Appl. Microbiol. Biotechnol.">
        <title>Genome sequence of Isaria javanica and comparative genome analysis insights into family S53 peptidase evolution in fungal entomopathogens.</title>
        <authorList>
            <person name="Lin R."/>
            <person name="Zhang X."/>
            <person name="Xin B."/>
            <person name="Zou M."/>
            <person name="Gao Y."/>
            <person name="Qin F."/>
            <person name="Hu Q."/>
            <person name="Xie B."/>
            <person name="Cheng X."/>
        </authorList>
    </citation>
    <scope>NUCLEOTIDE SEQUENCE [LARGE SCALE GENOMIC DNA]</scope>
    <source>
        <strain evidence="2 3">IJ1G</strain>
    </source>
</reference>
<dbReference type="AlphaFoldDB" id="A0A545VAH8"/>
<dbReference type="Proteomes" id="UP000315783">
    <property type="component" value="Unassembled WGS sequence"/>
</dbReference>
<protein>
    <submittedName>
        <fullName evidence="2">Uncharacterized protein</fullName>
    </submittedName>
</protein>
<feature type="region of interest" description="Disordered" evidence="1">
    <location>
        <begin position="24"/>
        <end position="45"/>
    </location>
</feature>
<evidence type="ECO:0000313" key="3">
    <source>
        <dbReference type="Proteomes" id="UP000315783"/>
    </source>
</evidence>
<evidence type="ECO:0000313" key="2">
    <source>
        <dbReference type="EMBL" id="TQV98609.1"/>
    </source>
</evidence>
<dbReference type="EMBL" id="SPUK01000003">
    <property type="protein sequence ID" value="TQV98609.1"/>
    <property type="molecule type" value="Genomic_DNA"/>
</dbReference>
<proteinExistence type="predicted"/>
<evidence type="ECO:0000256" key="1">
    <source>
        <dbReference type="SAM" id="MobiDB-lite"/>
    </source>
</evidence>
<comment type="caution">
    <text evidence="2">The sequence shown here is derived from an EMBL/GenBank/DDBJ whole genome shotgun (WGS) entry which is preliminary data.</text>
</comment>
<gene>
    <name evidence="2" type="ORF">IF1G_02689</name>
</gene>